<dbReference type="FunFam" id="2.60.40.2030:FF:000017">
    <property type="entry name" value="Adhesion G protein-coupled receptor V1"/>
    <property type="match status" value="1"/>
</dbReference>
<dbReference type="EMBL" id="LUTY01001407">
    <property type="protein sequence ID" value="OAD21765.1"/>
    <property type="molecule type" value="Genomic_DNA"/>
</dbReference>
<dbReference type="InterPro" id="IPR051171">
    <property type="entry name" value="CaCA"/>
</dbReference>
<evidence type="ECO:0000256" key="4">
    <source>
        <dbReference type="ARBA" id="ARBA00022729"/>
    </source>
</evidence>
<dbReference type="GO" id="GO:0005737">
    <property type="term" value="C:cytoplasm"/>
    <property type="evidence" value="ECO:0007669"/>
    <property type="project" value="UniProtKB-SubCell"/>
</dbReference>
<keyword evidence="7" id="KW-0813">Transport</keyword>
<evidence type="ECO:0000256" key="8">
    <source>
        <dbReference type="ARBA" id="ARBA00023069"/>
    </source>
</evidence>
<dbReference type="Pfam" id="PF22544">
    <property type="entry name" value="HYDIN_VesB_CFA65-like_Ig"/>
    <property type="match status" value="1"/>
</dbReference>
<dbReference type="GO" id="GO:0030001">
    <property type="term" value="P:metal ion transport"/>
    <property type="evidence" value="ECO:0007669"/>
    <property type="project" value="TreeGrafter"/>
</dbReference>
<evidence type="ECO:0000256" key="2">
    <source>
        <dbReference type="ARBA" id="ARBA00004496"/>
    </source>
</evidence>
<evidence type="ECO:0000256" key="6">
    <source>
        <dbReference type="ARBA" id="ARBA00022837"/>
    </source>
</evidence>
<dbReference type="GO" id="GO:0007229">
    <property type="term" value="P:integrin-mediated signaling pathway"/>
    <property type="evidence" value="ECO:0007669"/>
    <property type="project" value="UniProtKB-KW"/>
</dbReference>
<evidence type="ECO:0000256" key="5">
    <source>
        <dbReference type="ARBA" id="ARBA00022737"/>
    </source>
</evidence>
<comment type="subcellular location">
    <subcellularLocation>
        <location evidence="1">Cell projection</location>
        <location evidence="1">Cilium</location>
    </subcellularLocation>
    <subcellularLocation>
        <location evidence="2">Cytoplasm</location>
    </subcellularLocation>
</comment>
<dbReference type="Proteomes" id="UP000076962">
    <property type="component" value="Unassembled WGS sequence"/>
</dbReference>
<keyword evidence="6" id="KW-0106">Calcium</keyword>
<feature type="domain" description="Calx-beta" evidence="10">
    <location>
        <begin position="12"/>
        <end position="111"/>
    </location>
</feature>
<gene>
    <name evidence="11" type="ORF">THIOM_002462</name>
</gene>
<dbReference type="GO" id="GO:0016020">
    <property type="term" value="C:membrane"/>
    <property type="evidence" value="ECO:0007669"/>
    <property type="project" value="InterPro"/>
</dbReference>
<dbReference type="PANTHER" id="PTHR11878:SF65">
    <property type="entry name" value="NA_CA-EXCHANGE PROTEIN, ISOFORM G"/>
    <property type="match status" value="1"/>
</dbReference>
<evidence type="ECO:0000313" key="12">
    <source>
        <dbReference type="Proteomes" id="UP000076962"/>
    </source>
</evidence>
<keyword evidence="9" id="KW-0966">Cell projection</keyword>
<evidence type="ECO:0000256" key="3">
    <source>
        <dbReference type="ARBA" id="ARBA00022490"/>
    </source>
</evidence>
<keyword evidence="8" id="KW-0969">Cilium</keyword>
<dbReference type="InterPro" id="IPR013783">
    <property type="entry name" value="Ig-like_fold"/>
</dbReference>
<keyword evidence="12" id="KW-1185">Reference proteome</keyword>
<dbReference type="Pfam" id="PF03160">
    <property type="entry name" value="Calx-beta"/>
    <property type="match status" value="1"/>
</dbReference>
<name>A0A176S1A1_9GAMM</name>
<protein>
    <submittedName>
        <fullName evidence="11">Na-Ca exchanger/integrin-beta4 domain protein</fullName>
    </submittedName>
</protein>
<sequence length="268" mass="27095">TVFPDGDGQYSIVELAVTTQNAGVLQFSATAYSVDENGGSVSIEVTRTGGSDGEVTVDYATSDGSATVVDDYTGVSGTLTFPDGDTSETFNITIINDVIVEGDETVNLTLSNPTGGATIGPNNPAVLTIVDDDVASEPNIGVNPSSLAAAQLADTQTTQVLTISNTGDADLDWNLAETETTCSSPGDIPWVSTSPASGTTPPSGSSTVDVVFDSAGLATGSYTGTLCIGSNDPDTSLIGVPVSLQVIGSVARHFPEVSGNAAESTWTI</sequence>
<dbReference type="InterPro" id="IPR038081">
    <property type="entry name" value="CalX-like_sf"/>
</dbReference>
<feature type="non-terminal residue" evidence="11">
    <location>
        <position position="1"/>
    </location>
</feature>
<dbReference type="SUPFAM" id="SSF141072">
    <property type="entry name" value="CalX-like"/>
    <property type="match status" value="1"/>
</dbReference>
<keyword evidence="5" id="KW-0677">Repeat</keyword>
<feature type="non-terminal residue" evidence="11">
    <location>
        <position position="268"/>
    </location>
</feature>
<reference evidence="11 12" key="1">
    <citation type="submission" date="2016-05" db="EMBL/GenBank/DDBJ databases">
        <title>Single-cell genome of chain-forming Candidatus Thiomargarita nelsonii and comparison to other large sulfur-oxidizing bacteria.</title>
        <authorList>
            <person name="Winkel M."/>
            <person name="Salman V."/>
            <person name="Woyke T."/>
            <person name="Schulz-Vogt H."/>
            <person name="Richter M."/>
            <person name="Flood B."/>
            <person name="Bailey J."/>
            <person name="Amann R."/>
            <person name="Mussmann M."/>
        </authorList>
    </citation>
    <scope>NUCLEOTIDE SEQUENCE [LARGE SCALE GENOMIC DNA]</scope>
    <source>
        <strain evidence="11 12">THI036</strain>
    </source>
</reference>
<evidence type="ECO:0000256" key="9">
    <source>
        <dbReference type="ARBA" id="ARBA00023273"/>
    </source>
</evidence>
<keyword evidence="7" id="KW-0406">Ion transport</keyword>
<accession>A0A176S1A1</accession>
<dbReference type="InterPro" id="IPR003644">
    <property type="entry name" value="Calx_beta"/>
</dbReference>
<organism evidence="11 12">
    <name type="scientific">Candidatus Thiomargarita nelsonii</name>
    <dbReference type="NCBI Taxonomy" id="1003181"/>
    <lineage>
        <taxon>Bacteria</taxon>
        <taxon>Pseudomonadati</taxon>
        <taxon>Pseudomonadota</taxon>
        <taxon>Gammaproteobacteria</taxon>
        <taxon>Thiotrichales</taxon>
        <taxon>Thiotrichaceae</taxon>
        <taxon>Thiomargarita</taxon>
    </lineage>
</organism>
<evidence type="ECO:0000256" key="1">
    <source>
        <dbReference type="ARBA" id="ARBA00004138"/>
    </source>
</evidence>
<proteinExistence type="predicted"/>
<keyword evidence="11" id="KW-0401">Integrin</keyword>
<dbReference type="PATRIC" id="fig|1003181.4.peg.3384"/>
<dbReference type="Gene3D" id="2.60.40.2030">
    <property type="match status" value="1"/>
</dbReference>
<evidence type="ECO:0000313" key="11">
    <source>
        <dbReference type="EMBL" id="OAD21765.1"/>
    </source>
</evidence>
<dbReference type="InterPro" id="IPR053879">
    <property type="entry name" value="HYDIN_VesB_CFA65-like_Ig"/>
</dbReference>
<dbReference type="SMART" id="SM00237">
    <property type="entry name" value="Calx_beta"/>
    <property type="match status" value="1"/>
</dbReference>
<evidence type="ECO:0000256" key="7">
    <source>
        <dbReference type="ARBA" id="ARBA00023065"/>
    </source>
</evidence>
<dbReference type="Gene3D" id="2.60.40.10">
    <property type="entry name" value="Immunoglobulins"/>
    <property type="match status" value="1"/>
</dbReference>
<dbReference type="AlphaFoldDB" id="A0A176S1A1"/>
<dbReference type="PANTHER" id="PTHR11878">
    <property type="entry name" value="SODIUM/CALCIUM EXCHANGER"/>
    <property type="match status" value="1"/>
</dbReference>
<comment type="caution">
    <text evidence="11">The sequence shown here is derived from an EMBL/GenBank/DDBJ whole genome shotgun (WGS) entry which is preliminary data.</text>
</comment>
<keyword evidence="3" id="KW-0963">Cytoplasm</keyword>
<evidence type="ECO:0000259" key="10">
    <source>
        <dbReference type="SMART" id="SM00237"/>
    </source>
</evidence>
<keyword evidence="4" id="KW-0732">Signal</keyword>